<dbReference type="PROSITE" id="PS00041">
    <property type="entry name" value="HTH_ARAC_FAMILY_1"/>
    <property type="match status" value="1"/>
</dbReference>
<dbReference type="Pfam" id="PF12833">
    <property type="entry name" value="HTH_18"/>
    <property type="match status" value="1"/>
</dbReference>
<evidence type="ECO:0000256" key="3">
    <source>
        <dbReference type="ARBA" id="ARBA00023163"/>
    </source>
</evidence>
<dbReference type="EMBL" id="JBHSEP010000002">
    <property type="protein sequence ID" value="MFC4597420.1"/>
    <property type="molecule type" value="Genomic_DNA"/>
</dbReference>
<keyword evidence="7" id="KW-1185">Reference proteome</keyword>
<dbReference type="PROSITE" id="PS01124">
    <property type="entry name" value="HTH_ARAC_FAMILY_2"/>
    <property type="match status" value="1"/>
</dbReference>
<evidence type="ECO:0000313" key="6">
    <source>
        <dbReference type="EMBL" id="MFC4597420.1"/>
    </source>
</evidence>
<evidence type="ECO:0000256" key="4">
    <source>
        <dbReference type="SAM" id="Phobius"/>
    </source>
</evidence>
<feature type="transmembrane region" description="Helical" evidence="4">
    <location>
        <begin position="12"/>
        <end position="36"/>
    </location>
</feature>
<reference evidence="7" key="1">
    <citation type="journal article" date="2019" name="Int. J. Syst. Evol. Microbiol.">
        <title>The Global Catalogue of Microorganisms (GCM) 10K type strain sequencing project: providing services to taxonomists for standard genome sequencing and annotation.</title>
        <authorList>
            <consortium name="The Broad Institute Genomics Platform"/>
            <consortium name="The Broad Institute Genome Sequencing Center for Infectious Disease"/>
            <person name="Wu L."/>
            <person name="Ma J."/>
        </authorList>
    </citation>
    <scope>NUCLEOTIDE SEQUENCE [LARGE SCALE GENOMIC DNA]</scope>
    <source>
        <strain evidence="7">CCUG 49571</strain>
    </source>
</reference>
<keyword evidence="4" id="KW-1133">Transmembrane helix</keyword>
<dbReference type="InterPro" id="IPR009057">
    <property type="entry name" value="Homeodomain-like_sf"/>
</dbReference>
<name>A0ABV9F641_9BACL</name>
<keyword evidence="4" id="KW-0812">Transmembrane</keyword>
<feature type="transmembrane region" description="Helical" evidence="4">
    <location>
        <begin position="263"/>
        <end position="283"/>
    </location>
</feature>
<dbReference type="PANTHER" id="PTHR43280:SF28">
    <property type="entry name" value="HTH-TYPE TRANSCRIPTIONAL ACTIVATOR RHAS"/>
    <property type="match status" value="1"/>
</dbReference>
<keyword evidence="3" id="KW-0804">Transcription</keyword>
<sequence>MKKKGYYQQLLVSYLPIVFCVFTILVLVTLAGSAYLSQESLKKESLVMAKFVNSAIDREVRLSEQVMFNELLDKSQFAQLAQLSPARASYYKTYELSVMLRKVALKHPMIHSMYVYRFSDRSVQSMNATTTLDQYGDRDFIEKAVRLTEADRTAWNGVRDYREFDAQPPVRVVTLARSIPISREAGGLLVMNVGVNALTELVARLTDPDSTYVEVTDAEGREILRSGPKRVKATAVDTSSFTGYTIRLGYSEGILNGILNTAAILYAAAGFIVVCLGLLWTVYTTRRNYKPVHAIVSKVDRLVTSVKLPFEKKPHHDEFGFLEQVLERMIEQSTTFEQQHMEHTLIKRRILFAELREGGFSGTAEEARQQLALHDWDPNLEGFLLAVVEMDDYPAFSAKFGERELSALKFAMYNALVEMDHAAMRPQPWADWVSADQVAMMYPVRRDDPAQQETIVAALRQALIWIDHHLNIKISIGLGSPVWDTKQISVSYGEARQLLKYKLSLGKNRLIGNWDLEGTVRSGHLGMIVSSRDLAVQYRLAVPDWRERLDDWLDQAKKQLAPKEDIDMLLQGLVYHIRREVSQMSDEMQVVWNAEFDPELERAMKEQASAEEMGGGIREILVAAGIRMEAIRKRNGHAEAMSKIREYIDRHYADPNLSLSSLSSEFDMNSKTLSRLFKEQFGENFVDYLMKSRINQAKRMLLETETPIQQISQEVGYLNALSFTRAFKKMEGITPFELRKAGGLERKAT</sequence>
<dbReference type="InterPro" id="IPR041522">
    <property type="entry name" value="CdaR_GGDEF"/>
</dbReference>
<dbReference type="Proteomes" id="UP001596028">
    <property type="component" value="Unassembled WGS sequence"/>
</dbReference>
<keyword evidence="1" id="KW-0805">Transcription regulation</keyword>
<keyword evidence="4" id="KW-0472">Membrane</keyword>
<organism evidence="6 7">
    <name type="scientific">Cohnella hongkongensis</name>
    <dbReference type="NCBI Taxonomy" id="178337"/>
    <lineage>
        <taxon>Bacteria</taxon>
        <taxon>Bacillati</taxon>
        <taxon>Bacillota</taxon>
        <taxon>Bacilli</taxon>
        <taxon>Bacillales</taxon>
        <taxon>Paenibacillaceae</taxon>
        <taxon>Cohnella</taxon>
    </lineage>
</organism>
<gene>
    <name evidence="6" type="ORF">ACFO3S_04160</name>
</gene>
<evidence type="ECO:0000259" key="5">
    <source>
        <dbReference type="PROSITE" id="PS01124"/>
    </source>
</evidence>
<dbReference type="Pfam" id="PF17853">
    <property type="entry name" value="GGDEF_2"/>
    <property type="match status" value="1"/>
</dbReference>
<dbReference type="InterPro" id="IPR018060">
    <property type="entry name" value="HTH_AraC"/>
</dbReference>
<comment type="caution">
    <text evidence="6">The sequence shown here is derived from an EMBL/GenBank/DDBJ whole genome shotgun (WGS) entry which is preliminary data.</text>
</comment>
<keyword evidence="2" id="KW-0238">DNA-binding</keyword>
<protein>
    <submittedName>
        <fullName evidence="6">Helix-turn-helix domain-containing protein</fullName>
    </submittedName>
</protein>
<evidence type="ECO:0000256" key="1">
    <source>
        <dbReference type="ARBA" id="ARBA00023015"/>
    </source>
</evidence>
<dbReference type="RefSeq" id="WP_378092589.1">
    <property type="nucleotide sequence ID" value="NZ_JBHSEP010000002.1"/>
</dbReference>
<proteinExistence type="predicted"/>
<dbReference type="InterPro" id="IPR018062">
    <property type="entry name" value="HTH_AraC-typ_CS"/>
</dbReference>
<accession>A0ABV9F641</accession>
<evidence type="ECO:0000313" key="7">
    <source>
        <dbReference type="Proteomes" id="UP001596028"/>
    </source>
</evidence>
<evidence type="ECO:0000256" key="2">
    <source>
        <dbReference type="ARBA" id="ARBA00023125"/>
    </source>
</evidence>
<dbReference type="SMART" id="SM00342">
    <property type="entry name" value="HTH_ARAC"/>
    <property type="match status" value="1"/>
</dbReference>
<feature type="domain" description="HTH araC/xylS-type" evidence="5">
    <location>
        <begin position="642"/>
        <end position="741"/>
    </location>
</feature>
<dbReference type="SUPFAM" id="SSF46689">
    <property type="entry name" value="Homeodomain-like"/>
    <property type="match status" value="2"/>
</dbReference>
<dbReference type="Gene3D" id="1.10.10.60">
    <property type="entry name" value="Homeodomain-like"/>
    <property type="match status" value="2"/>
</dbReference>
<dbReference type="PANTHER" id="PTHR43280">
    <property type="entry name" value="ARAC-FAMILY TRANSCRIPTIONAL REGULATOR"/>
    <property type="match status" value="1"/>
</dbReference>